<dbReference type="PANTHER" id="PTHR11757">
    <property type="entry name" value="PROTEASE FAMILY S9A OLIGOPEPTIDASE"/>
    <property type="match status" value="1"/>
</dbReference>
<protein>
    <submittedName>
        <fullName evidence="7">Oligopeptidase b</fullName>
    </submittedName>
</protein>
<dbReference type="GO" id="GO:0006508">
    <property type="term" value="P:proteolysis"/>
    <property type="evidence" value="ECO:0007669"/>
    <property type="project" value="UniProtKB-KW"/>
</dbReference>
<dbReference type="RefSeq" id="WP_039685547.1">
    <property type="nucleotide sequence ID" value="NZ_CP010028.1"/>
</dbReference>
<dbReference type="Gene3D" id="3.40.50.1820">
    <property type="entry name" value="alpha/beta hydrolase"/>
    <property type="match status" value="1"/>
</dbReference>
<dbReference type="HOGENOM" id="CLU_011290_0_2_0"/>
<evidence type="ECO:0000313" key="8">
    <source>
        <dbReference type="Proteomes" id="UP000030634"/>
    </source>
</evidence>
<organism evidence="7 8">
    <name type="scientific">Deinococcus radiopugnans</name>
    <dbReference type="NCBI Taxonomy" id="57497"/>
    <lineage>
        <taxon>Bacteria</taxon>
        <taxon>Thermotogati</taxon>
        <taxon>Deinococcota</taxon>
        <taxon>Deinococci</taxon>
        <taxon>Deinococcales</taxon>
        <taxon>Deinococcaceae</taxon>
        <taxon>Deinococcus</taxon>
    </lineage>
</organism>
<evidence type="ECO:0000259" key="5">
    <source>
        <dbReference type="Pfam" id="PF00326"/>
    </source>
</evidence>
<keyword evidence="2" id="KW-0645">Protease</keyword>
<dbReference type="InterPro" id="IPR029058">
    <property type="entry name" value="AB_hydrolase_fold"/>
</dbReference>
<dbReference type="GO" id="GO:0004252">
    <property type="term" value="F:serine-type endopeptidase activity"/>
    <property type="evidence" value="ECO:0007669"/>
    <property type="project" value="InterPro"/>
</dbReference>
<accession>A0A0A7KMV5</accession>
<evidence type="ECO:0000259" key="6">
    <source>
        <dbReference type="Pfam" id="PF02897"/>
    </source>
</evidence>
<evidence type="ECO:0000313" key="7">
    <source>
        <dbReference type="EMBL" id="AIZ45983.1"/>
    </source>
</evidence>
<dbReference type="SUPFAM" id="SSF50993">
    <property type="entry name" value="Peptidase/esterase 'gauge' domain"/>
    <property type="match status" value="1"/>
</dbReference>
<keyword evidence="4" id="KW-0720">Serine protease</keyword>
<evidence type="ECO:0000256" key="2">
    <source>
        <dbReference type="ARBA" id="ARBA00022670"/>
    </source>
</evidence>
<feature type="domain" description="Peptidase S9 prolyl oligopeptidase catalytic" evidence="5">
    <location>
        <begin position="483"/>
        <end position="696"/>
    </location>
</feature>
<dbReference type="Proteomes" id="UP000030634">
    <property type="component" value="Chromosome"/>
</dbReference>
<proteinExistence type="inferred from homology"/>
<dbReference type="Pfam" id="PF02897">
    <property type="entry name" value="Peptidase_S9_N"/>
    <property type="match status" value="1"/>
</dbReference>
<reference evidence="8" key="1">
    <citation type="submission" date="2014-11" db="EMBL/GenBank/DDBJ databases">
        <title>Hymenobacter sp. DG25B genome submission.</title>
        <authorList>
            <person name="Jung H.-Y."/>
            <person name="Kim M.K."/>
            <person name="Srinivasan S."/>
            <person name="Lim S."/>
        </authorList>
    </citation>
    <scope>NUCLEOTIDE SEQUENCE [LARGE SCALE GENOMIC DNA]</scope>
    <source>
        <strain evidence="8">DY59</strain>
    </source>
</reference>
<evidence type="ECO:0000256" key="1">
    <source>
        <dbReference type="ARBA" id="ARBA00005228"/>
    </source>
</evidence>
<dbReference type="AlphaFoldDB" id="A0A0A7KMV5"/>
<dbReference type="Gene3D" id="2.130.10.120">
    <property type="entry name" value="Prolyl oligopeptidase, N-terminal domain"/>
    <property type="match status" value="1"/>
</dbReference>
<dbReference type="PRINTS" id="PR00862">
    <property type="entry name" value="PROLIGOPTASE"/>
</dbReference>
<dbReference type="KEGG" id="dsw:QR90_14270"/>
<sequence>MPTPEQAPASPAQPPVATREQVIHDIHGEQRPDDYHWLKTRGKADARVLGYLNDENAHLDAVMSPLRETQATIYHELLSHVQESDEQPPIQDGDWLYFTRTLEGQAHPVFLRRPVAGGDEQTLLDVNALKEREGLDNVWVYVTRPSPDGRYWAYLMDKTGQEVWELRVLDTQTGELAEAPLTGLSGWTLAWHAEGRALLYATEDATQRPDRVWRHVLGQPQSADEALFQEADPTFRVSASLSENGETLLIVSAANMAQEWLALDARDATARPTLILPRERGTEVTLTDGGDHWLALTNAGDAEEFKLVRLPKQGAISLQNAAEVLPYTPERYLTGMHLFKEDLLLSGREDGFTRLWVLPRTASPDGQGGYGAARPVNFPEDSYTVRIGGNRVFDTGTARILYTSLTRPTEHLDLDLNTLDTALVKATPVPNYDPAQYVSEMVWATASDGERVPVSVVRRRDTALPAPTLLYGYGSYGIPVDPAFSMSRLPLLDRGWVWAIAHIRGGSERGRRWYDAGRLAQKMNTFTDFVAAGEHLREAGLATELVAMGRSAGGLLMGAAVNLRPELWKAAFVGVPFVDVLSTMLDASIPLTTGEYDEWGNPNEPQAYAVMRAYSPYDNLKAGVYPHLFVSTGLNDPRVAYWEPAKYVARLRTLREPGSGVLVLKTNMGAGHGGSSGRYDALNEAAEEYAFALAAVSGELQGE</sequence>
<dbReference type="InterPro" id="IPR023302">
    <property type="entry name" value="Pept_S9A_N"/>
</dbReference>
<dbReference type="EMBL" id="CP010028">
    <property type="protein sequence ID" value="AIZ45983.1"/>
    <property type="molecule type" value="Genomic_DNA"/>
</dbReference>
<dbReference type="STRING" id="1182571.QR90_14270"/>
<feature type="domain" description="Peptidase S9A N-terminal" evidence="6">
    <location>
        <begin position="14"/>
        <end position="425"/>
    </location>
</feature>
<evidence type="ECO:0000256" key="4">
    <source>
        <dbReference type="ARBA" id="ARBA00022825"/>
    </source>
</evidence>
<dbReference type="InterPro" id="IPR002470">
    <property type="entry name" value="Peptidase_S9A"/>
</dbReference>
<dbReference type="InterPro" id="IPR051543">
    <property type="entry name" value="Serine_Peptidase_S9A"/>
</dbReference>
<comment type="similarity">
    <text evidence="1">Belongs to the peptidase S9A family.</text>
</comment>
<dbReference type="InterPro" id="IPR001375">
    <property type="entry name" value="Peptidase_S9_cat"/>
</dbReference>
<dbReference type="SUPFAM" id="SSF53474">
    <property type="entry name" value="alpha/beta-Hydrolases"/>
    <property type="match status" value="1"/>
</dbReference>
<dbReference type="Pfam" id="PF00326">
    <property type="entry name" value="Peptidase_S9"/>
    <property type="match status" value="1"/>
</dbReference>
<gene>
    <name evidence="7" type="ORF">QR90_14270</name>
</gene>
<keyword evidence="3" id="KW-0378">Hydrolase</keyword>
<dbReference type="PANTHER" id="PTHR11757:SF19">
    <property type="entry name" value="PROLYL ENDOPEPTIDASE-LIKE"/>
    <property type="match status" value="1"/>
</dbReference>
<evidence type="ECO:0000256" key="3">
    <source>
        <dbReference type="ARBA" id="ARBA00022801"/>
    </source>
</evidence>
<name>A0A0A7KMV5_9DEIO</name>